<dbReference type="SUPFAM" id="SSF51445">
    <property type="entry name" value="(Trans)glycosidases"/>
    <property type="match status" value="1"/>
</dbReference>
<dbReference type="InterPro" id="IPR013780">
    <property type="entry name" value="Glyco_hydro_b"/>
</dbReference>
<dbReference type="Gene3D" id="2.60.40.1180">
    <property type="entry name" value="Golgi alpha-mannosidase II"/>
    <property type="match status" value="1"/>
</dbReference>
<feature type="region of interest" description="Disordered" evidence="3">
    <location>
        <begin position="1"/>
        <end position="20"/>
    </location>
</feature>
<dbReference type="RefSeq" id="WP_185693342.1">
    <property type="nucleotide sequence ID" value="NZ_JACHVA010000101.1"/>
</dbReference>
<comment type="caution">
    <text evidence="4">The sequence shown here is derived from an EMBL/GenBank/DDBJ whole genome shotgun (WGS) entry which is preliminary data.</text>
</comment>
<accession>A0A7X1E509</accession>
<dbReference type="PANTHER" id="PTHR43053">
    <property type="entry name" value="GLYCOSIDASE FAMILY 31"/>
    <property type="match status" value="1"/>
</dbReference>
<dbReference type="InterPro" id="IPR013785">
    <property type="entry name" value="Aldolase_TIM"/>
</dbReference>
<reference evidence="4 5" key="1">
    <citation type="submission" date="2020-07" db="EMBL/GenBank/DDBJ databases">
        <authorList>
            <person name="Feng X."/>
        </authorList>
    </citation>
    <scope>NUCLEOTIDE SEQUENCE [LARGE SCALE GENOMIC DNA]</scope>
    <source>
        <strain evidence="4 5">JCM14086</strain>
    </source>
</reference>
<evidence type="ECO:0000313" key="4">
    <source>
        <dbReference type="EMBL" id="MBC2602676.1"/>
    </source>
</evidence>
<keyword evidence="1" id="KW-0378">Hydrolase</keyword>
<keyword evidence="2" id="KW-0326">Glycosidase</keyword>
<dbReference type="PANTHER" id="PTHR43053:SF3">
    <property type="entry name" value="ALPHA-GALACTOSIDASE C-RELATED"/>
    <property type="match status" value="1"/>
</dbReference>
<dbReference type="EMBL" id="JACHVA010000101">
    <property type="protein sequence ID" value="MBC2602676.1"/>
    <property type="molecule type" value="Genomic_DNA"/>
</dbReference>
<proteinExistence type="predicted"/>
<dbReference type="Pfam" id="PF02065">
    <property type="entry name" value="Melibiase"/>
    <property type="match status" value="1"/>
</dbReference>
<evidence type="ECO:0000313" key="5">
    <source>
        <dbReference type="Proteomes" id="UP000525652"/>
    </source>
</evidence>
<sequence length="695" mass="79640">MQTETLPTLSTTPRTGESLPDTVLGRFSEAGISANCGPDGFGFEGYSLSLTTESGEWTIPHWTMAPSHQRGTARNDMALQIALDWVKLGKNGQYRIDLSILNEGSFPRLLKGIKFGQFGDQARFRQGPGHVLGWGMRYAHTGNLRTERYPFCAADYPYLRQLPPEKRILGDTEDQPFPALFLGNAISKEYLVFAFTRQERAVPVFEFQRRNHFSEAVFETFEIRWHFPQSGGYTLKPGETFTPESLYIQIGKDREVDSAFEDYLDYIAEITPGKDTENPVFTNALHCTWNYGVFDDQKEETLIDTARFIAKNLPEIRFFLIDDGYLEHEEKSTRVHLNRFYPDPENARVCPDSWPTGIRGFTDKLRNLGLRPGLWWTPMIQLPCRLHDDHPEWFLRKANGKLFLIGEKLAYLDYSHPEALAFLDRTLAHIQGEWGIDAVKIDFWSQNFETNQARLQNSDCSGIDLRRKFFETVRKHLPKDGVVMSCIAMGMGNPFLSEFVDTYRCSMDIHEGYWEDQVNNCNWMLPILGFGGRRTGILLNTDSIGFNPKIPENETNFRLTWAYITMGLIETGGRLEDLSPEDLSALRKLLRRCDRGYPTRCPDLRAYSGDPHPESLYVTFPPGSPTAQSGIRQSIAFFNWHDHPRAISIDLRAIGQNEPVIAKDFWNGATETWNPNFITVKLDPHCARLFDIYKQ</sequence>
<gene>
    <name evidence="4" type="ORF">H5P30_12910</name>
</gene>
<evidence type="ECO:0000256" key="2">
    <source>
        <dbReference type="ARBA" id="ARBA00023295"/>
    </source>
</evidence>
<dbReference type="Proteomes" id="UP000525652">
    <property type="component" value="Unassembled WGS sequence"/>
</dbReference>
<organism evidence="4 5">
    <name type="scientific">Puniceicoccus vermicola</name>
    <dbReference type="NCBI Taxonomy" id="388746"/>
    <lineage>
        <taxon>Bacteria</taxon>
        <taxon>Pseudomonadati</taxon>
        <taxon>Verrucomicrobiota</taxon>
        <taxon>Opitutia</taxon>
        <taxon>Puniceicoccales</taxon>
        <taxon>Puniceicoccaceae</taxon>
        <taxon>Puniceicoccus</taxon>
    </lineage>
</organism>
<keyword evidence="5" id="KW-1185">Reference proteome</keyword>
<dbReference type="InterPro" id="IPR050985">
    <property type="entry name" value="Alpha-glycosidase_related"/>
</dbReference>
<feature type="compositionally biased region" description="Polar residues" evidence="3">
    <location>
        <begin position="1"/>
        <end position="15"/>
    </location>
</feature>
<dbReference type="InterPro" id="IPR017853">
    <property type="entry name" value="GH"/>
</dbReference>
<protein>
    <submittedName>
        <fullName evidence="4">Alpha-galactosidase</fullName>
    </submittedName>
</protein>
<evidence type="ECO:0000256" key="1">
    <source>
        <dbReference type="ARBA" id="ARBA00022801"/>
    </source>
</evidence>
<dbReference type="AlphaFoldDB" id="A0A7X1E509"/>
<evidence type="ECO:0000256" key="3">
    <source>
        <dbReference type="SAM" id="MobiDB-lite"/>
    </source>
</evidence>
<dbReference type="Gene3D" id="3.20.20.70">
    <property type="entry name" value="Aldolase class I"/>
    <property type="match status" value="1"/>
</dbReference>
<dbReference type="GO" id="GO:0004557">
    <property type="term" value="F:alpha-galactosidase activity"/>
    <property type="evidence" value="ECO:0007669"/>
    <property type="project" value="TreeGrafter"/>
</dbReference>
<name>A0A7X1E509_9BACT</name>